<evidence type="ECO:0000256" key="6">
    <source>
        <dbReference type="SAM" id="Phobius"/>
    </source>
</evidence>
<evidence type="ECO:0000256" key="4">
    <source>
        <dbReference type="ARBA" id="ARBA00022989"/>
    </source>
</evidence>
<feature type="transmembrane region" description="Helical" evidence="6">
    <location>
        <begin position="61"/>
        <end position="79"/>
    </location>
</feature>
<dbReference type="Proteomes" id="UP000291084">
    <property type="component" value="Chromosome 8"/>
</dbReference>
<feature type="transmembrane region" description="Helical" evidence="6">
    <location>
        <begin position="245"/>
        <end position="263"/>
    </location>
</feature>
<dbReference type="OrthoDB" id="5963193at2759"/>
<dbReference type="EMBL" id="AP015041">
    <property type="protein sequence ID" value="BAT96194.1"/>
    <property type="molecule type" value="Genomic_DNA"/>
</dbReference>
<feature type="transmembrane region" description="Helical" evidence="6">
    <location>
        <begin position="270"/>
        <end position="291"/>
    </location>
</feature>
<feature type="transmembrane region" description="Helical" evidence="6">
    <location>
        <begin position="393"/>
        <end position="412"/>
    </location>
</feature>
<evidence type="ECO:0000256" key="2">
    <source>
        <dbReference type="ARBA" id="ARBA00006665"/>
    </source>
</evidence>
<name>A0A0S3STS1_PHAAN</name>
<dbReference type="Pfam" id="PF03348">
    <property type="entry name" value="Serinc"/>
    <property type="match status" value="2"/>
</dbReference>
<evidence type="ECO:0000313" key="7">
    <source>
        <dbReference type="EMBL" id="BAT96194.1"/>
    </source>
</evidence>
<protein>
    <recommendedName>
        <fullName evidence="9">Serine incorporator</fullName>
    </recommendedName>
</protein>
<evidence type="ECO:0008006" key="9">
    <source>
        <dbReference type="Google" id="ProtNLM"/>
    </source>
</evidence>
<feature type="transmembrane region" description="Helical" evidence="6">
    <location>
        <begin position="108"/>
        <end position="128"/>
    </location>
</feature>
<evidence type="ECO:0000256" key="5">
    <source>
        <dbReference type="ARBA" id="ARBA00023136"/>
    </source>
</evidence>
<proteinExistence type="inferred from homology"/>
<accession>A0A0S3STS1</accession>
<feature type="transmembrane region" description="Helical" evidence="6">
    <location>
        <begin position="176"/>
        <end position="197"/>
    </location>
</feature>
<comment type="similarity">
    <text evidence="2">Belongs to the TDE1 family.</text>
</comment>
<organism evidence="7 8">
    <name type="scientific">Vigna angularis var. angularis</name>
    <dbReference type="NCBI Taxonomy" id="157739"/>
    <lineage>
        <taxon>Eukaryota</taxon>
        <taxon>Viridiplantae</taxon>
        <taxon>Streptophyta</taxon>
        <taxon>Embryophyta</taxon>
        <taxon>Tracheophyta</taxon>
        <taxon>Spermatophyta</taxon>
        <taxon>Magnoliopsida</taxon>
        <taxon>eudicotyledons</taxon>
        <taxon>Gunneridae</taxon>
        <taxon>Pentapetalae</taxon>
        <taxon>rosids</taxon>
        <taxon>fabids</taxon>
        <taxon>Fabales</taxon>
        <taxon>Fabaceae</taxon>
        <taxon>Papilionoideae</taxon>
        <taxon>50 kb inversion clade</taxon>
        <taxon>NPAAA clade</taxon>
        <taxon>indigoferoid/millettioid clade</taxon>
        <taxon>Phaseoleae</taxon>
        <taxon>Vigna</taxon>
    </lineage>
</organism>
<feature type="transmembrane region" description="Helical" evidence="6">
    <location>
        <begin position="352"/>
        <end position="373"/>
    </location>
</feature>
<dbReference type="AlphaFoldDB" id="A0A0S3STS1"/>
<keyword evidence="4 6" id="KW-1133">Transmembrane helix</keyword>
<feature type="transmembrane region" description="Helical" evidence="6">
    <location>
        <begin position="311"/>
        <end position="332"/>
    </location>
</feature>
<keyword evidence="3 6" id="KW-0812">Transmembrane</keyword>
<dbReference type="InterPro" id="IPR005016">
    <property type="entry name" value="TDE1/TMS"/>
</dbReference>
<evidence type="ECO:0000256" key="3">
    <source>
        <dbReference type="ARBA" id="ARBA00022692"/>
    </source>
</evidence>
<evidence type="ECO:0000256" key="1">
    <source>
        <dbReference type="ARBA" id="ARBA00004141"/>
    </source>
</evidence>
<evidence type="ECO:0000313" key="8">
    <source>
        <dbReference type="Proteomes" id="UP000291084"/>
    </source>
</evidence>
<reference evidence="7 8" key="1">
    <citation type="journal article" date="2015" name="Sci. Rep.">
        <title>The power of single molecule real-time sequencing technology in the de novo assembly of a eukaryotic genome.</title>
        <authorList>
            <person name="Sakai H."/>
            <person name="Naito K."/>
            <person name="Ogiso-Tanaka E."/>
            <person name="Takahashi Y."/>
            <person name="Iseki K."/>
            <person name="Muto C."/>
            <person name="Satou K."/>
            <person name="Teruya K."/>
            <person name="Shiroma A."/>
            <person name="Shimoji M."/>
            <person name="Hirano T."/>
            <person name="Itoh T."/>
            <person name="Kaga A."/>
            <person name="Tomooka N."/>
        </authorList>
    </citation>
    <scope>NUCLEOTIDE SEQUENCE [LARGE SCALE GENOMIC DNA]</scope>
    <source>
        <strain evidence="8">cv. Shumari</strain>
    </source>
</reference>
<keyword evidence="8" id="KW-1185">Reference proteome</keyword>
<comment type="subcellular location">
    <subcellularLocation>
        <location evidence="1">Membrane</location>
        <topology evidence="1">Multi-pass membrane protein</topology>
    </subcellularLocation>
</comment>
<dbReference type="PANTHER" id="PTHR10383:SF23">
    <property type="entry name" value="SERINC-DOMAIN CONTAINING SERINE AND SPHINGOLIPID BIOSYNTHESIS PROTEIN"/>
    <property type="match status" value="1"/>
</dbReference>
<gene>
    <name evidence="7" type="primary">Vigan.08G309100</name>
    <name evidence="7" type="ORF">VIGAN_08309100</name>
</gene>
<dbReference type="GO" id="GO:0016020">
    <property type="term" value="C:membrane"/>
    <property type="evidence" value="ECO:0007669"/>
    <property type="project" value="UniProtKB-SubCell"/>
</dbReference>
<sequence>MVVDQVVWFDCRMSASEVTTEATAAHVNLRDSLSVLQVQVIASLELNRVHYAEGRKKSLRARYYFGILFLIMNFIAWFFRDYGQGVLPFIHHIKACGKEGEDCFHALGVLRVSLGCYIFFSVMFLTTVKTRKLHESWNLWHSGHWEVKFIILLVSMALPFFLPSELVQIYGEVARIGAGVFLLLQLVSVIQFIIWWNKYWIPDEERKQRWSFGLLMSTLFYVASMCGIVYLYTTYAPRASCSLNLFFITWTAILLAAIMVVSLHSKVNRGLLSSGIMASYIVFLCWCALRSEPATARCQTKNQEKGNSDWITIIGFLIAIFAIVIAAFSTGIDSKSFQFSEDKVEEEDDIPYSYGFFHLVFSLGAMYFAMLFISWDLNNSARKWSIDVGWMSAWVRVINEWFAATIYIWMLISPIVRENKVMNNGRTVQETVDSVMP</sequence>
<feature type="transmembrane region" description="Helical" evidence="6">
    <location>
        <begin position="149"/>
        <end position="170"/>
    </location>
</feature>
<feature type="transmembrane region" description="Helical" evidence="6">
    <location>
        <begin position="209"/>
        <end position="233"/>
    </location>
</feature>
<dbReference type="PANTHER" id="PTHR10383">
    <property type="entry name" value="SERINE INCORPORATOR"/>
    <property type="match status" value="1"/>
</dbReference>
<keyword evidence="5 6" id="KW-0472">Membrane</keyword>